<dbReference type="KEGG" id="hch:HCH_02100"/>
<gene>
    <name evidence="2" type="ordered locus">HCH_02100</name>
</gene>
<dbReference type="SUPFAM" id="SSF53098">
    <property type="entry name" value="Ribonuclease H-like"/>
    <property type="match status" value="1"/>
</dbReference>
<dbReference type="GO" id="GO:0004803">
    <property type="term" value="F:transposase activity"/>
    <property type="evidence" value="ECO:0007669"/>
    <property type="project" value="InterPro"/>
</dbReference>
<dbReference type="InterPro" id="IPR047952">
    <property type="entry name" value="Transpos_IS4"/>
</dbReference>
<dbReference type="EMBL" id="CP000155">
    <property type="protein sequence ID" value="ABC28929.1"/>
    <property type="molecule type" value="Genomic_DNA"/>
</dbReference>
<accession>Q2SK95</accession>
<organism evidence="2 3">
    <name type="scientific">Hahella chejuensis (strain KCTC 2396)</name>
    <dbReference type="NCBI Taxonomy" id="349521"/>
    <lineage>
        <taxon>Bacteria</taxon>
        <taxon>Pseudomonadati</taxon>
        <taxon>Pseudomonadota</taxon>
        <taxon>Gammaproteobacteria</taxon>
        <taxon>Oceanospirillales</taxon>
        <taxon>Hahellaceae</taxon>
        <taxon>Hahella</taxon>
    </lineage>
</organism>
<feature type="domain" description="Transposase IS4-like" evidence="1">
    <location>
        <begin position="108"/>
        <end position="328"/>
    </location>
</feature>
<evidence type="ECO:0000259" key="1">
    <source>
        <dbReference type="Pfam" id="PF01609"/>
    </source>
</evidence>
<dbReference type="InterPro" id="IPR002559">
    <property type="entry name" value="Transposase_11"/>
</dbReference>
<dbReference type="HOGENOM" id="CLU_049304_0_0_6"/>
<dbReference type="InterPro" id="IPR012337">
    <property type="entry name" value="RNaseH-like_sf"/>
</dbReference>
<dbReference type="RefSeq" id="WP_011396000.1">
    <property type="nucleotide sequence ID" value="NC_007645.1"/>
</dbReference>
<dbReference type="Proteomes" id="UP000000238">
    <property type="component" value="Chromosome"/>
</dbReference>
<dbReference type="OrthoDB" id="9796012at2"/>
<evidence type="ECO:0000313" key="3">
    <source>
        <dbReference type="Proteomes" id="UP000000238"/>
    </source>
</evidence>
<keyword evidence="3" id="KW-1185">Reference proteome</keyword>
<dbReference type="NCBIfam" id="NF033592">
    <property type="entry name" value="transpos_IS4_1"/>
    <property type="match status" value="1"/>
</dbReference>
<dbReference type="GO" id="GO:0006313">
    <property type="term" value="P:DNA transposition"/>
    <property type="evidence" value="ECO:0007669"/>
    <property type="project" value="InterPro"/>
</dbReference>
<dbReference type="STRING" id="349521.HCH_02100"/>
<name>Q2SK95_HAHCH</name>
<dbReference type="PANTHER" id="PTHR37529">
    <property type="entry name" value="TRANSPOSASE INSG FOR INSERTION SEQUENCE ELEMENT IS4-RELATED"/>
    <property type="match status" value="1"/>
</dbReference>
<reference evidence="2 3" key="1">
    <citation type="journal article" date="2005" name="Nucleic Acids Res.">
        <title>Genomic blueprint of Hahella chejuensis, a marine microbe producing an algicidal agent.</title>
        <authorList>
            <person name="Jeong H."/>
            <person name="Yim J.H."/>
            <person name="Lee C."/>
            <person name="Choi S.-H."/>
            <person name="Park Y.K."/>
            <person name="Yoon S.H."/>
            <person name="Hur C.-G."/>
            <person name="Kang H.-Y."/>
            <person name="Kim D."/>
            <person name="Lee H.H."/>
            <person name="Park K.H."/>
            <person name="Park S.-H."/>
            <person name="Park H.-S."/>
            <person name="Lee H.K."/>
            <person name="Oh T.K."/>
            <person name="Kim J.F."/>
        </authorList>
    </citation>
    <scope>NUCLEOTIDE SEQUENCE [LARGE SCALE GENOMIC DNA]</scope>
    <source>
        <strain evidence="2 3">KCTC 2396</strain>
    </source>
</reference>
<protein>
    <submittedName>
        <fullName evidence="2">Protein containing transposase DDE domain</fullName>
    </submittedName>
</protein>
<dbReference type="eggNOG" id="COG3385">
    <property type="taxonomic scope" value="Bacteria"/>
</dbReference>
<dbReference type="GO" id="GO:0003677">
    <property type="term" value="F:DNA binding"/>
    <property type="evidence" value="ECO:0007669"/>
    <property type="project" value="InterPro"/>
</dbReference>
<proteinExistence type="predicted"/>
<dbReference type="PANTHER" id="PTHR37529:SF1">
    <property type="entry name" value="TRANSPOSASE INSG FOR INSERTION SEQUENCE ELEMENT IS4-RELATED"/>
    <property type="match status" value="1"/>
</dbReference>
<evidence type="ECO:0000313" key="2">
    <source>
        <dbReference type="EMBL" id="ABC28929.1"/>
    </source>
</evidence>
<dbReference type="Pfam" id="PF01609">
    <property type="entry name" value="DDE_Tnp_1"/>
    <property type="match status" value="1"/>
</dbReference>
<dbReference type="AlphaFoldDB" id="Q2SK95"/>
<sequence>MKIAHKITNLLDCPEFISAHRVLPHHFTRKRHLTFKNLVLFLLNQPNSALQTELDQFFRVLTDAALETQVVTAQAFSKARKKLKPSALQALNEVLQAQIDLCRQRQTWQGMRLLAIDGSTVHLPLEDALARHFGAHSGFPVARLSVLLDIADNQALHNLIVTPDIDERGCAAMHLEHAPDNSLILFDRGYPAHWLFAECQRRQQHFLMRMPVNFNPEVTQFLHSDKAEQTIHLTCRSWSTRQACEQAGVDPQTVIPLRLIRVILSTGEVEVLATSLLDADRFPLALFSDLYHRRWGIESDYRRLKQTLQLDNFSGRTVTAVLQDFHAQQLLKNLAMLMQALQQPLIEQQCRRRKLRWKANFAGAPSRKGCLG</sequence>